<name>A0ABS3RG81_9ACTN</name>
<evidence type="ECO:0000313" key="2">
    <source>
        <dbReference type="Proteomes" id="UP000666915"/>
    </source>
</evidence>
<dbReference type="Proteomes" id="UP000666915">
    <property type="component" value="Unassembled WGS sequence"/>
</dbReference>
<evidence type="ECO:0000313" key="1">
    <source>
        <dbReference type="EMBL" id="MBO2445249.1"/>
    </source>
</evidence>
<dbReference type="EMBL" id="JAGEOK010000067">
    <property type="protein sequence ID" value="MBO2445249.1"/>
    <property type="molecule type" value="Genomic_DNA"/>
</dbReference>
<organism evidence="1 2">
    <name type="scientific">Actinomadura nitritigenes</name>
    <dbReference type="NCBI Taxonomy" id="134602"/>
    <lineage>
        <taxon>Bacteria</taxon>
        <taxon>Bacillati</taxon>
        <taxon>Actinomycetota</taxon>
        <taxon>Actinomycetes</taxon>
        <taxon>Streptosporangiales</taxon>
        <taxon>Thermomonosporaceae</taxon>
        <taxon>Actinomadura</taxon>
    </lineage>
</organism>
<protein>
    <submittedName>
        <fullName evidence="1">Uncharacterized protein</fullName>
    </submittedName>
</protein>
<keyword evidence="2" id="KW-1185">Reference proteome</keyword>
<sequence length="65" mass="6718">MAVGETDGPRVGLAVLAEPHDSLRRHTAVAADLHERDGDLESEACLYAEAACKASGLAVVNSPTC</sequence>
<comment type="caution">
    <text evidence="1">The sequence shown here is derived from an EMBL/GenBank/DDBJ whole genome shotgun (WGS) entry which is preliminary data.</text>
</comment>
<dbReference type="RefSeq" id="WP_208274500.1">
    <property type="nucleotide sequence ID" value="NZ_BAAAGM010000014.1"/>
</dbReference>
<reference evidence="1 2" key="1">
    <citation type="submission" date="2021-03" db="EMBL/GenBank/DDBJ databases">
        <authorList>
            <person name="Kanchanasin P."/>
            <person name="Saeng-In P."/>
            <person name="Phongsopitanun W."/>
            <person name="Yuki M."/>
            <person name="Kudo T."/>
            <person name="Ohkuma M."/>
            <person name="Tanasupawat S."/>
        </authorList>
    </citation>
    <scope>NUCLEOTIDE SEQUENCE [LARGE SCALE GENOMIC DNA]</scope>
    <source>
        <strain evidence="1 2">L46</strain>
    </source>
</reference>
<accession>A0ABS3RG81</accession>
<gene>
    <name evidence="1" type="ORF">J4557_47885</name>
</gene>
<proteinExistence type="predicted"/>